<keyword evidence="2" id="KW-1185">Reference proteome</keyword>
<dbReference type="GeneID" id="30007651"/>
<dbReference type="RefSeq" id="XP_018694647.1">
    <property type="nucleotide sequence ID" value="XM_018834997.1"/>
</dbReference>
<reference evidence="1 2" key="1">
    <citation type="submission" date="2016-04" db="EMBL/GenBank/DDBJ databases">
        <title>Draft genome of Fonsecaea erecta CBS 125763.</title>
        <authorList>
            <person name="Weiss V.A."/>
            <person name="Vicente V.A."/>
            <person name="Raittz R.T."/>
            <person name="Moreno L.F."/>
            <person name="De Souza E.M."/>
            <person name="Pedrosa F.O."/>
            <person name="Steffens M.B."/>
            <person name="Faoro H."/>
            <person name="Tadra-Sfeir M.Z."/>
            <person name="Najafzadeh M.J."/>
            <person name="Felipe M.S."/>
            <person name="Teixeira M."/>
            <person name="Sun J."/>
            <person name="Xi L."/>
            <person name="Gomes R."/>
            <person name="De Azevedo C.M."/>
            <person name="Salgado C.G."/>
            <person name="Da Silva M.B."/>
            <person name="Nascimento M.F."/>
            <person name="Queiroz-Telles F."/>
            <person name="Attili D.S."/>
            <person name="Gorbushina A."/>
        </authorList>
    </citation>
    <scope>NUCLEOTIDE SEQUENCE [LARGE SCALE GENOMIC DNA]</scope>
    <source>
        <strain evidence="1 2">CBS 125763</strain>
    </source>
</reference>
<accession>A0A178ZN92</accession>
<evidence type="ECO:0000313" key="1">
    <source>
        <dbReference type="EMBL" id="OAP61280.1"/>
    </source>
</evidence>
<protein>
    <submittedName>
        <fullName evidence="1">Uncharacterized protein</fullName>
    </submittedName>
</protein>
<comment type="caution">
    <text evidence="1">The sequence shown here is derived from an EMBL/GenBank/DDBJ whole genome shotgun (WGS) entry which is preliminary data.</text>
</comment>
<dbReference type="Proteomes" id="UP000078343">
    <property type="component" value="Unassembled WGS sequence"/>
</dbReference>
<proteinExistence type="predicted"/>
<sequence>MLCSSYRKTANSGIFSEYHGLHETEVTIKFSGPFFRETSRKLCEKMDMDNFYYSHACSYTTNSSGHQYAGSQATDFQPVDTNFPEKPLRQTMISADNTTNPGRSDLSFAEAVFFASRISFEMSGRLSLITKCFATGGSSLAKHGIAVYQYCTTYISSTSQ</sequence>
<organism evidence="1 2">
    <name type="scientific">Fonsecaea erecta</name>
    <dbReference type="NCBI Taxonomy" id="1367422"/>
    <lineage>
        <taxon>Eukaryota</taxon>
        <taxon>Fungi</taxon>
        <taxon>Dikarya</taxon>
        <taxon>Ascomycota</taxon>
        <taxon>Pezizomycotina</taxon>
        <taxon>Eurotiomycetes</taxon>
        <taxon>Chaetothyriomycetidae</taxon>
        <taxon>Chaetothyriales</taxon>
        <taxon>Herpotrichiellaceae</taxon>
        <taxon>Fonsecaea</taxon>
    </lineage>
</organism>
<evidence type="ECO:0000313" key="2">
    <source>
        <dbReference type="Proteomes" id="UP000078343"/>
    </source>
</evidence>
<dbReference type="AlphaFoldDB" id="A0A178ZN92"/>
<name>A0A178ZN92_9EURO</name>
<dbReference type="EMBL" id="LVYI01000003">
    <property type="protein sequence ID" value="OAP61280.1"/>
    <property type="molecule type" value="Genomic_DNA"/>
</dbReference>
<gene>
    <name evidence="1" type="ORF">AYL99_03481</name>
</gene>